<dbReference type="EMBL" id="CP092867">
    <property type="protein sequence ID" value="UYV68024.1"/>
    <property type="molecule type" value="Genomic_DNA"/>
</dbReference>
<keyword evidence="6" id="KW-0347">Helicase</keyword>
<evidence type="ECO:0000256" key="3">
    <source>
        <dbReference type="ARBA" id="ARBA00022692"/>
    </source>
</evidence>
<dbReference type="Gene3D" id="3.40.50.300">
    <property type="entry name" value="P-loop containing nucleotide triphosphate hydrolases"/>
    <property type="match status" value="2"/>
</dbReference>
<gene>
    <name evidence="14" type="ORF">LAZ67_5002846</name>
</gene>
<accession>A0ABY6KGR8</accession>
<keyword evidence="5" id="KW-0378">Hydrolase</keyword>
<dbReference type="Pfam" id="PF02889">
    <property type="entry name" value="Sec63"/>
    <property type="match status" value="1"/>
</dbReference>
<dbReference type="InterPro" id="IPR011545">
    <property type="entry name" value="DEAD/DEAH_box_helicase_dom"/>
</dbReference>
<dbReference type="PANTHER" id="PTHR24075">
    <property type="entry name" value="SEC63 DOMAIN-CONTAINING"/>
    <property type="match status" value="1"/>
</dbReference>
<dbReference type="InterPro" id="IPR035892">
    <property type="entry name" value="C2_domain_sf"/>
</dbReference>
<dbReference type="PROSITE" id="PS51192">
    <property type="entry name" value="HELICASE_ATP_BIND_1"/>
    <property type="match status" value="1"/>
</dbReference>
<dbReference type="SMART" id="SM00490">
    <property type="entry name" value="HELICc"/>
    <property type="match status" value="1"/>
</dbReference>
<keyword evidence="4" id="KW-0547">Nucleotide-binding</keyword>
<keyword evidence="3" id="KW-0812">Transmembrane</keyword>
<evidence type="ECO:0000256" key="4">
    <source>
        <dbReference type="ARBA" id="ARBA00022741"/>
    </source>
</evidence>
<keyword evidence="9" id="KW-1133">Transmembrane helix</keyword>
<keyword evidence="8" id="KW-0067">ATP-binding</keyword>
<dbReference type="Gene3D" id="2.60.40.150">
    <property type="entry name" value="C2 domain"/>
    <property type="match status" value="1"/>
</dbReference>
<comment type="subcellular location">
    <subcellularLocation>
        <location evidence="2">Endoplasmic reticulum</location>
    </subcellularLocation>
    <subcellularLocation>
        <location evidence="1">Membrane</location>
        <topology evidence="1">Multi-pass membrane protein</topology>
    </subcellularLocation>
</comment>
<dbReference type="Gene3D" id="1.10.3380.10">
    <property type="entry name" value="Sec63 N-terminal domain-like domain"/>
    <property type="match status" value="1"/>
</dbReference>
<dbReference type="CDD" id="cd18795">
    <property type="entry name" value="SF2_C_Ski2"/>
    <property type="match status" value="1"/>
</dbReference>
<dbReference type="InterPro" id="IPR057842">
    <property type="entry name" value="WH_MER3"/>
</dbReference>
<evidence type="ECO:0000256" key="11">
    <source>
        <dbReference type="ARBA" id="ARBA00023186"/>
    </source>
</evidence>
<evidence type="ECO:0000256" key="5">
    <source>
        <dbReference type="ARBA" id="ARBA00022801"/>
    </source>
</evidence>
<name>A0ABY6KGR8_9ARAC</name>
<evidence type="ECO:0000256" key="9">
    <source>
        <dbReference type="ARBA" id="ARBA00022989"/>
    </source>
</evidence>
<feature type="domain" description="Helicase ATP-binding" evidence="12">
    <location>
        <begin position="1"/>
        <end position="93"/>
    </location>
</feature>
<dbReference type="Proteomes" id="UP001235939">
    <property type="component" value="Chromosome 05"/>
</dbReference>
<dbReference type="SUPFAM" id="SSF46785">
    <property type="entry name" value="Winged helix' DNA-binding domain"/>
    <property type="match status" value="1"/>
</dbReference>
<keyword evidence="10" id="KW-0472">Membrane</keyword>
<evidence type="ECO:0000256" key="1">
    <source>
        <dbReference type="ARBA" id="ARBA00004141"/>
    </source>
</evidence>
<dbReference type="PROSITE" id="PS51194">
    <property type="entry name" value="HELICASE_CTER"/>
    <property type="match status" value="1"/>
</dbReference>
<evidence type="ECO:0000256" key="6">
    <source>
        <dbReference type="ARBA" id="ARBA00022806"/>
    </source>
</evidence>
<evidence type="ECO:0000313" key="14">
    <source>
        <dbReference type="EMBL" id="UYV68024.1"/>
    </source>
</evidence>
<evidence type="ECO:0000256" key="10">
    <source>
        <dbReference type="ARBA" id="ARBA00023136"/>
    </source>
</evidence>
<dbReference type="InterPro" id="IPR036388">
    <property type="entry name" value="WH-like_DNA-bd_sf"/>
</dbReference>
<organism evidence="14 15">
    <name type="scientific">Cordylochernes scorpioides</name>
    <dbReference type="NCBI Taxonomy" id="51811"/>
    <lineage>
        <taxon>Eukaryota</taxon>
        <taxon>Metazoa</taxon>
        <taxon>Ecdysozoa</taxon>
        <taxon>Arthropoda</taxon>
        <taxon>Chelicerata</taxon>
        <taxon>Arachnida</taxon>
        <taxon>Pseudoscorpiones</taxon>
        <taxon>Cheliferoidea</taxon>
        <taxon>Chernetidae</taxon>
        <taxon>Cordylochernes</taxon>
    </lineage>
</organism>
<dbReference type="InterPro" id="IPR036390">
    <property type="entry name" value="WH_DNA-bd_sf"/>
</dbReference>
<feature type="domain" description="Helicase C-terminal" evidence="13">
    <location>
        <begin position="126"/>
        <end position="334"/>
    </location>
</feature>
<dbReference type="InterPro" id="IPR004179">
    <property type="entry name" value="Sec63-dom"/>
</dbReference>
<dbReference type="SUPFAM" id="SSF52540">
    <property type="entry name" value="P-loop containing nucleoside triphosphate hydrolases"/>
    <property type="match status" value="2"/>
</dbReference>
<keyword evidence="15" id="KW-1185">Reference proteome</keyword>
<evidence type="ECO:0000313" key="15">
    <source>
        <dbReference type="Proteomes" id="UP001235939"/>
    </source>
</evidence>
<dbReference type="SMART" id="SM00973">
    <property type="entry name" value="Sec63"/>
    <property type="match status" value="1"/>
</dbReference>
<dbReference type="InterPro" id="IPR027417">
    <property type="entry name" value="P-loop_NTPase"/>
</dbReference>
<dbReference type="PANTHER" id="PTHR24075:SF6">
    <property type="entry name" value="ACTIVATING SIGNAL COINTEGRATOR 1 COMPLEX SUBUNIT 3"/>
    <property type="match status" value="1"/>
</dbReference>
<evidence type="ECO:0000256" key="2">
    <source>
        <dbReference type="ARBA" id="ARBA00004240"/>
    </source>
</evidence>
<dbReference type="Pfam" id="PF00271">
    <property type="entry name" value="Helicase_C"/>
    <property type="match status" value="1"/>
</dbReference>
<dbReference type="InterPro" id="IPR014756">
    <property type="entry name" value="Ig_E-set"/>
</dbReference>
<sequence length="761" mass="86788">MQSDIIVTTPEKWDGVSRSWQTRNYVKAVSLIVIDEIHLLGEDRGPVLEVIVSRTNFIGASTQRNLRIIGLSTALANSRDLANWLRINKVGVYNFRSTVRPVPLEVHISGYPNRHYCPRMALMNKPTFQAIKTHSPDQPALVFVSSRRQTRLTALDLIAYLAAEDNPRQWVNMTDVEMDYHLENVRDQNLKLVLAFGIGLHHAGLQEKDRALVERLFLERKIQVLIATATLAWGVNLPAHLVVIKGTEYYDGKTNRYVDFPITDVLQMMGRAGRPQFDNKGVAVVLVHDVKKPFYMKFLNSPFPVESSLLSVLPDHLNAEIVAGTIQTKQQCLDYLTWTYFFRRLIKNPLSLASLQSSYCVQIGEDERTLEATVGGKIASYYYLHHTTLQMFRTRLSSHSSLHDLLLILCDAHEYAEFPVRHNEDITNREGVGCRDLAQSCPLPVNDSTYDSPHTKAFILLQAHFSRMSLPVTDYITDQKSVLDQAIRILQAIIDVCSDQGWLPTTLRAITVLQMLLQALWPHNNPLLSLPHIEDLTMFKAASRDGRTIHFDSLPELVKHMGRNYERLALMLRDYMEESHVEKIHRSLVQLPMVEVQLSLAGSWEGSLQEEIRPVPIRSSIEGPVRDRIVVHADQQYQLRVDLRRDSRPRPRGDTKALAPKFPKPKEEGWFLVLGQVENKELWALKRCPFLHKQATHELQFYTPPEVGNYDYTVYLMSDCYLGLDQQYDLHLSVVEPALSTHLTKEALLSGLANLPDDDSS</sequence>
<protein>
    <submittedName>
        <fullName evidence="14">ASCC3</fullName>
    </submittedName>
</protein>
<evidence type="ECO:0000256" key="7">
    <source>
        <dbReference type="ARBA" id="ARBA00022824"/>
    </source>
</evidence>
<keyword evidence="11" id="KW-0143">Chaperone</keyword>
<dbReference type="SUPFAM" id="SSF158702">
    <property type="entry name" value="Sec63 N-terminal domain-like"/>
    <property type="match status" value="1"/>
</dbReference>
<dbReference type="SUPFAM" id="SSF81296">
    <property type="entry name" value="E set domains"/>
    <property type="match status" value="1"/>
</dbReference>
<dbReference type="Gene3D" id="1.10.10.10">
    <property type="entry name" value="Winged helix-like DNA-binding domain superfamily/Winged helix DNA-binding domain"/>
    <property type="match status" value="1"/>
</dbReference>
<evidence type="ECO:0000259" key="13">
    <source>
        <dbReference type="PROSITE" id="PS51194"/>
    </source>
</evidence>
<evidence type="ECO:0000259" key="12">
    <source>
        <dbReference type="PROSITE" id="PS51192"/>
    </source>
</evidence>
<dbReference type="InterPro" id="IPR001650">
    <property type="entry name" value="Helicase_C-like"/>
</dbReference>
<dbReference type="Pfam" id="PF23445">
    <property type="entry name" value="WHD_SNRNP200"/>
    <property type="match status" value="1"/>
</dbReference>
<keyword evidence="7" id="KW-0256">Endoplasmic reticulum</keyword>
<evidence type="ECO:0000256" key="8">
    <source>
        <dbReference type="ARBA" id="ARBA00022840"/>
    </source>
</evidence>
<proteinExistence type="predicted"/>
<dbReference type="Pfam" id="PF00270">
    <property type="entry name" value="DEAD"/>
    <property type="match status" value="1"/>
</dbReference>
<reference evidence="14 15" key="1">
    <citation type="submission" date="2022-01" db="EMBL/GenBank/DDBJ databases">
        <title>A chromosomal length assembly of Cordylochernes scorpioides.</title>
        <authorList>
            <person name="Zeh D."/>
            <person name="Zeh J."/>
        </authorList>
    </citation>
    <scope>NUCLEOTIDE SEQUENCE [LARGE SCALE GENOMIC DNA]</scope>
    <source>
        <strain evidence="14">IN4F17</strain>
        <tissue evidence="14">Whole Body</tissue>
    </source>
</reference>
<dbReference type="InterPro" id="IPR014001">
    <property type="entry name" value="Helicase_ATP-bd"/>
</dbReference>